<name>A0A380BMV3_SPOPA</name>
<organism evidence="2 3">
    <name type="scientific">Sporosarcina pasteurii</name>
    <name type="common">Bacillus pasteurii</name>
    <dbReference type="NCBI Taxonomy" id="1474"/>
    <lineage>
        <taxon>Bacteria</taxon>
        <taxon>Bacillati</taxon>
        <taxon>Bacillota</taxon>
        <taxon>Bacilli</taxon>
        <taxon>Bacillales</taxon>
        <taxon>Caryophanaceae</taxon>
        <taxon>Sporosarcina</taxon>
    </lineage>
</organism>
<dbReference type="Pfam" id="PF06782">
    <property type="entry name" value="UPF0236"/>
    <property type="match status" value="1"/>
</dbReference>
<dbReference type="InterPro" id="IPR009620">
    <property type="entry name" value="UPF0236"/>
</dbReference>
<dbReference type="Proteomes" id="UP000254519">
    <property type="component" value="Unassembled WGS sequence"/>
</dbReference>
<keyword evidence="3" id="KW-1185">Reference proteome</keyword>
<comment type="similarity">
    <text evidence="1">Belongs to the UPF0236 family.</text>
</comment>
<evidence type="ECO:0000313" key="3">
    <source>
        <dbReference type="Proteomes" id="UP000254519"/>
    </source>
</evidence>
<accession>A0A380BMV3</accession>
<reference evidence="2 3" key="1">
    <citation type="submission" date="2018-06" db="EMBL/GenBank/DDBJ databases">
        <authorList>
            <consortium name="Pathogen Informatics"/>
            <person name="Doyle S."/>
        </authorList>
    </citation>
    <scope>NUCLEOTIDE SEQUENCE [LARGE SCALE GENOMIC DNA]</scope>
    <source>
        <strain evidence="3">ATCC 11859 / DSM 33 / NCIB 8841 / NCTC 4822</strain>
    </source>
</reference>
<evidence type="ECO:0000313" key="2">
    <source>
        <dbReference type="EMBL" id="SUJ03494.1"/>
    </source>
</evidence>
<dbReference type="EMBL" id="UGYZ01000002">
    <property type="protein sequence ID" value="SUJ03494.1"/>
    <property type="molecule type" value="Genomic_DNA"/>
</dbReference>
<protein>
    <recommendedName>
        <fullName evidence="4">Transposase</fullName>
    </recommendedName>
</protein>
<dbReference type="AlphaFoldDB" id="A0A380BMV3"/>
<proteinExistence type="inferred from homology"/>
<sequence>MRVFAKRLKNGKSWSERGIQAFIQLVVVLSDKHLQFEDAKGLNPLVQEMTMELAVEGQSYRSASHTLEKLLGYSVISNESIRQYLLQTEVI</sequence>
<evidence type="ECO:0008006" key="4">
    <source>
        <dbReference type="Google" id="ProtNLM"/>
    </source>
</evidence>
<evidence type="ECO:0000256" key="1">
    <source>
        <dbReference type="ARBA" id="ARBA00006539"/>
    </source>
</evidence>
<gene>
    <name evidence="2" type="ORF">NCTC4822_01437</name>
</gene>